<comment type="similarity">
    <text evidence="2">Belongs to the complex I subunit 4L family.</text>
</comment>
<geneLocation type="mitochondrion" evidence="12"/>
<protein>
    <recommendedName>
        <fullName evidence="3">NADH-ubiquinone oxidoreductase chain 4L</fullName>
    </recommendedName>
    <alternativeName>
        <fullName evidence="9">NADH dehydrogenase subunit 4L</fullName>
    </alternativeName>
</protein>
<accession>A0A7R6D8I6</accession>
<dbReference type="InterPro" id="IPR039428">
    <property type="entry name" value="NUOK/Mnh_C1-like"/>
</dbReference>
<evidence type="ECO:0000256" key="6">
    <source>
        <dbReference type="ARBA" id="ARBA00022989"/>
    </source>
</evidence>
<keyword evidence="5" id="KW-1278">Translocase</keyword>
<evidence type="ECO:0000256" key="5">
    <source>
        <dbReference type="ARBA" id="ARBA00022967"/>
    </source>
</evidence>
<name>A0A7R6D8I6_9CRUS</name>
<comment type="catalytic activity">
    <reaction evidence="10">
        <text>a ubiquinone + NADH + 5 H(+)(in) = a ubiquinol + NAD(+) + 4 H(+)(out)</text>
        <dbReference type="Rhea" id="RHEA:29091"/>
        <dbReference type="Rhea" id="RHEA-COMP:9565"/>
        <dbReference type="Rhea" id="RHEA-COMP:9566"/>
        <dbReference type="ChEBI" id="CHEBI:15378"/>
        <dbReference type="ChEBI" id="CHEBI:16389"/>
        <dbReference type="ChEBI" id="CHEBI:17976"/>
        <dbReference type="ChEBI" id="CHEBI:57540"/>
        <dbReference type="ChEBI" id="CHEBI:57945"/>
        <dbReference type="EC" id="7.1.1.2"/>
    </reaction>
</comment>
<keyword evidence="7" id="KW-0520">NAD</keyword>
<gene>
    <name evidence="12" type="primary">nad4L</name>
</gene>
<dbReference type="GO" id="GO:0016020">
    <property type="term" value="C:membrane"/>
    <property type="evidence" value="ECO:0007669"/>
    <property type="project" value="UniProtKB-SubCell"/>
</dbReference>
<reference evidence="12" key="1">
    <citation type="submission" date="2016-12" db="EMBL/GenBank/DDBJ databases">
        <title>A first mitochondrial genomes of three bathynellaceans (Malacostraca: Syncarida: Bathynellacea), and their phylogenetic position in Malacostraca.</title>
        <authorList>
            <person name="Song J.-H."/>
            <person name="Cho J.-L."/>
            <person name="Min G.-S."/>
        </authorList>
    </citation>
    <scope>NUCLEOTIDE SEQUENCE</scope>
    <source>
        <strain evidence="12">A</strain>
    </source>
</reference>
<keyword evidence="6 11" id="KW-1133">Transmembrane helix</keyword>
<evidence type="ECO:0000313" key="12">
    <source>
        <dbReference type="EMBL" id="ASV72573.1"/>
    </source>
</evidence>
<dbReference type="Pfam" id="PF00420">
    <property type="entry name" value="Oxidored_q2"/>
    <property type="match status" value="1"/>
</dbReference>
<keyword evidence="12" id="KW-0496">Mitochondrion</keyword>
<keyword evidence="4 11" id="KW-0812">Transmembrane</keyword>
<dbReference type="Gene3D" id="1.10.287.3510">
    <property type="match status" value="1"/>
</dbReference>
<feature type="transmembrane region" description="Helical" evidence="11">
    <location>
        <begin position="56"/>
        <end position="78"/>
    </location>
</feature>
<evidence type="ECO:0000256" key="3">
    <source>
        <dbReference type="ARBA" id="ARBA00016612"/>
    </source>
</evidence>
<comment type="subcellular location">
    <subcellularLocation>
        <location evidence="1">Membrane</location>
        <topology evidence="1">Multi-pass membrane protein</topology>
    </subcellularLocation>
</comment>
<dbReference type="GO" id="GO:0008137">
    <property type="term" value="F:NADH dehydrogenase (ubiquinone) activity"/>
    <property type="evidence" value="ECO:0007669"/>
    <property type="project" value="UniProtKB-EC"/>
</dbReference>
<dbReference type="AlphaFoldDB" id="A0A7R6D8I6"/>
<organism evidence="12">
    <name type="scientific">Allobathynella sp. JHS-2017</name>
    <dbReference type="NCBI Taxonomy" id="2025385"/>
    <lineage>
        <taxon>Eukaryota</taxon>
        <taxon>Metazoa</taxon>
        <taxon>Ecdysozoa</taxon>
        <taxon>Arthropoda</taxon>
        <taxon>Crustacea</taxon>
        <taxon>Multicrustacea</taxon>
        <taxon>Malacostraca</taxon>
        <taxon>Eumalacostraca</taxon>
        <taxon>Syncarida</taxon>
        <taxon>Bathynellacea</taxon>
        <taxon>Parabathynellidae</taxon>
        <taxon>Allobathynella</taxon>
    </lineage>
</organism>
<dbReference type="EMBL" id="KY310669">
    <property type="protein sequence ID" value="ASV72573.1"/>
    <property type="molecule type" value="Genomic_DNA"/>
</dbReference>
<feature type="transmembrane region" description="Helical" evidence="11">
    <location>
        <begin position="31"/>
        <end position="50"/>
    </location>
</feature>
<evidence type="ECO:0000256" key="1">
    <source>
        <dbReference type="ARBA" id="ARBA00004141"/>
    </source>
</evidence>
<sequence>MSSMVLLKYVIIIFMASLLMFIINRKQFLNTLLALEFMSLSVLITFMVILNMINNIQFFLIFIALAVSEAALGLAILIRLSRTKGTNKFSLSSMLCI</sequence>
<proteinExistence type="inferred from homology"/>
<evidence type="ECO:0000256" key="8">
    <source>
        <dbReference type="ARBA" id="ARBA00023136"/>
    </source>
</evidence>
<evidence type="ECO:0000256" key="2">
    <source>
        <dbReference type="ARBA" id="ARBA00010519"/>
    </source>
</evidence>
<evidence type="ECO:0000256" key="10">
    <source>
        <dbReference type="ARBA" id="ARBA00049551"/>
    </source>
</evidence>
<keyword evidence="8 11" id="KW-0472">Membrane</keyword>
<evidence type="ECO:0000256" key="7">
    <source>
        <dbReference type="ARBA" id="ARBA00023027"/>
    </source>
</evidence>
<evidence type="ECO:0000256" key="4">
    <source>
        <dbReference type="ARBA" id="ARBA00022692"/>
    </source>
</evidence>
<evidence type="ECO:0000256" key="11">
    <source>
        <dbReference type="SAM" id="Phobius"/>
    </source>
</evidence>
<feature type="transmembrane region" description="Helical" evidence="11">
    <location>
        <begin position="6"/>
        <end position="24"/>
    </location>
</feature>
<evidence type="ECO:0000256" key="9">
    <source>
        <dbReference type="ARBA" id="ARBA00031586"/>
    </source>
</evidence>